<evidence type="ECO:0000256" key="10">
    <source>
        <dbReference type="ARBA" id="ARBA00022840"/>
    </source>
</evidence>
<evidence type="ECO:0000256" key="4">
    <source>
        <dbReference type="ARBA" id="ARBA00015492"/>
    </source>
</evidence>
<evidence type="ECO:0000256" key="11">
    <source>
        <dbReference type="ARBA" id="ARBA00029774"/>
    </source>
</evidence>
<dbReference type="Gene3D" id="3.90.870.10">
    <property type="entry name" value="DHBP synthase"/>
    <property type="match status" value="1"/>
</dbReference>
<feature type="domain" description="YrdC-like" evidence="15">
    <location>
        <begin position="34"/>
        <end position="232"/>
    </location>
</feature>
<evidence type="ECO:0000256" key="5">
    <source>
        <dbReference type="ARBA" id="ARBA00022490"/>
    </source>
</evidence>
<evidence type="ECO:0000256" key="7">
    <source>
        <dbReference type="ARBA" id="ARBA00022694"/>
    </source>
</evidence>
<dbReference type="GO" id="GO:0000049">
    <property type="term" value="F:tRNA binding"/>
    <property type="evidence" value="ECO:0007669"/>
    <property type="project" value="TreeGrafter"/>
</dbReference>
<comment type="subcellular location">
    <subcellularLocation>
        <location evidence="1">Cytoplasm</location>
    </subcellularLocation>
</comment>
<evidence type="ECO:0000256" key="2">
    <source>
        <dbReference type="ARBA" id="ARBA00007663"/>
    </source>
</evidence>
<comment type="similarity">
    <text evidence="2">Belongs to the SUA5 family.</text>
</comment>
<name>A0A0F7SF94_PHARH</name>
<dbReference type="Pfam" id="PF01300">
    <property type="entry name" value="Sua5_yciO_yrdC"/>
    <property type="match status" value="1"/>
</dbReference>
<dbReference type="InterPro" id="IPR050156">
    <property type="entry name" value="TC-AMP_synthase_SUA5"/>
</dbReference>
<dbReference type="InterPro" id="IPR038385">
    <property type="entry name" value="Sua5/YwlC_C"/>
</dbReference>
<dbReference type="GO" id="GO:0002949">
    <property type="term" value="P:tRNA threonylcarbamoyladenosine modification"/>
    <property type="evidence" value="ECO:0007669"/>
    <property type="project" value="UniProtKB-ARBA"/>
</dbReference>
<organism evidence="16">
    <name type="scientific">Phaffia rhodozyma</name>
    <name type="common">Yeast</name>
    <name type="synonym">Xanthophyllomyces dendrorhous</name>
    <dbReference type="NCBI Taxonomy" id="264483"/>
    <lineage>
        <taxon>Eukaryota</taxon>
        <taxon>Fungi</taxon>
        <taxon>Dikarya</taxon>
        <taxon>Basidiomycota</taxon>
        <taxon>Agaricomycotina</taxon>
        <taxon>Tremellomycetes</taxon>
        <taxon>Cystofilobasidiales</taxon>
        <taxon>Mrakiaceae</taxon>
        <taxon>Phaffia</taxon>
    </lineage>
</organism>
<evidence type="ECO:0000259" key="15">
    <source>
        <dbReference type="PROSITE" id="PS51163"/>
    </source>
</evidence>
<dbReference type="GO" id="GO:0003725">
    <property type="term" value="F:double-stranded RNA binding"/>
    <property type="evidence" value="ECO:0007669"/>
    <property type="project" value="InterPro"/>
</dbReference>
<evidence type="ECO:0000256" key="12">
    <source>
        <dbReference type="ARBA" id="ARBA00048366"/>
    </source>
</evidence>
<evidence type="ECO:0000256" key="9">
    <source>
        <dbReference type="ARBA" id="ARBA00022741"/>
    </source>
</evidence>
<evidence type="ECO:0000256" key="3">
    <source>
        <dbReference type="ARBA" id="ARBA00012584"/>
    </source>
</evidence>
<comment type="function">
    <text evidence="13">Required for the formation of a threonylcarbamoyl group on adenosine at position 37 (t(6)A37) in tRNAs that read codons beginning with adenine. Likely catalyzes the conversion of L-threonine, HCO(3)(-)/CO(2) and ATP to give threonylcarbamoyl-AMP (TC-AMP) as the acyladenylate intermediate, with the release of diphosphate. Required for normal translation, by ensuring translation fidelity at the level of codon recognition, appropriate translation initiation selection and maintenance of reading frame. Also involved in telomere replication. Binds to single-stranded telomeric (ssTG) DNA and positively regulates telomere length.</text>
</comment>
<dbReference type="SUPFAM" id="SSF55821">
    <property type="entry name" value="YrdC/RibB"/>
    <property type="match status" value="1"/>
</dbReference>
<dbReference type="InterPro" id="IPR005145">
    <property type="entry name" value="Sua5_C"/>
</dbReference>
<protein>
    <recommendedName>
        <fullName evidence="4">Threonylcarbamoyl-AMP synthase</fullName>
        <ecNumber evidence="3">2.7.7.87</ecNumber>
    </recommendedName>
    <alternativeName>
        <fullName evidence="11">L-threonylcarbamoyladenylate synthase</fullName>
    </alternativeName>
</protein>
<evidence type="ECO:0000256" key="8">
    <source>
        <dbReference type="ARBA" id="ARBA00022695"/>
    </source>
</evidence>
<keyword evidence="9" id="KW-0547">Nucleotide-binding</keyword>
<dbReference type="EC" id="2.7.7.87" evidence="3"/>
<dbReference type="GO" id="GO:0005737">
    <property type="term" value="C:cytoplasm"/>
    <property type="evidence" value="ECO:0007669"/>
    <property type="project" value="UniProtKB-SubCell"/>
</dbReference>
<evidence type="ECO:0000256" key="6">
    <source>
        <dbReference type="ARBA" id="ARBA00022679"/>
    </source>
</evidence>
<dbReference type="GO" id="GO:0005524">
    <property type="term" value="F:ATP binding"/>
    <property type="evidence" value="ECO:0007669"/>
    <property type="project" value="UniProtKB-KW"/>
</dbReference>
<dbReference type="NCBIfam" id="TIGR00057">
    <property type="entry name" value="L-threonylcarbamoyladenylate synthase"/>
    <property type="match status" value="1"/>
</dbReference>
<evidence type="ECO:0000256" key="13">
    <source>
        <dbReference type="ARBA" id="ARBA00056339"/>
    </source>
</evidence>
<sequence>METLLLKALPSSITFPSSLLEADQSPVITDPATETAIKQAAALLRKGELVAFPTETVYGLGANALDGNAVKKIYQAKGRPSDNPLIVHVSSLAMLHSLLPASRVPLSKTYSHLTNTHWPGALTLLFPSSSLLPSITTASLSTVAIRMPSHPVARALIHYAGVPLAAPSANSSGRPSPTRADHVFKDLEGKVGLILDGGNCEIGLESTVLDCGEGTEESHQGADWRVLRPGGVTVESLETSVNALFGESEQSSTDSSRPKVLVWKKDFHDPDQEAAPRTPGMKYKHYTPGVPVYILTPCAQSLEQEKLPSPEEAILSLLDLKQESTSSCSPNQTSLSSSPAPVPASSTSSSSPSSFSVSPSTLPLHPKIGLMHYAPSPLSSLLTNPAHPLPFEIQSYPLGPRSQPDIAAQRLFAGLLELEAVGCEAIFVEEGLEEGVGRAVGERLGKAVGGKAGVIVKV</sequence>
<dbReference type="InterPro" id="IPR017945">
    <property type="entry name" value="DHBP_synth_RibB-like_a/b_dom"/>
</dbReference>
<evidence type="ECO:0000256" key="14">
    <source>
        <dbReference type="SAM" id="MobiDB-lite"/>
    </source>
</evidence>
<dbReference type="Pfam" id="PF03481">
    <property type="entry name" value="Sua5_C"/>
    <property type="match status" value="1"/>
</dbReference>
<dbReference type="GO" id="GO:0006450">
    <property type="term" value="P:regulation of translational fidelity"/>
    <property type="evidence" value="ECO:0007669"/>
    <property type="project" value="TreeGrafter"/>
</dbReference>
<reference evidence="16" key="1">
    <citation type="submission" date="2014-08" db="EMBL/GenBank/DDBJ databases">
        <authorList>
            <person name="Sharma Rahul"/>
            <person name="Thines Marco"/>
        </authorList>
    </citation>
    <scope>NUCLEOTIDE SEQUENCE</scope>
</reference>
<dbReference type="EMBL" id="LN483167">
    <property type="protein sequence ID" value="CDZ96860.1"/>
    <property type="molecule type" value="Genomic_DNA"/>
</dbReference>
<accession>A0A0F7SF94</accession>
<dbReference type="FunFam" id="3.90.870.10:FF:000008">
    <property type="entry name" value="Threonylcarbamoyl-AMP synthase"/>
    <property type="match status" value="1"/>
</dbReference>
<feature type="region of interest" description="Disordered" evidence="14">
    <location>
        <begin position="325"/>
        <end position="358"/>
    </location>
</feature>
<dbReference type="PANTHER" id="PTHR17490:SF16">
    <property type="entry name" value="THREONYLCARBAMOYL-AMP SYNTHASE"/>
    <property type="match status" value="1"/>
</dbReference>
<keyword evidence="7" id="KW-0819">tRNA processing</keyword>
<dbReference type="GO" id="GO:0061710">
    <property type="term" value="F:L-threonylcarbamoyladenylate synthase"/>
    <property type="evidence" value="ECO:0007669"/>
    <property type="project" value="UniProtKB-EC"/>
</dbReference>
<dbReference type="InterPro" id="IPR006070">
    <property type="entry name" value="Sua5-like_dom"/>
</dbReference>
<keyword evidence="8" id="KW-0548">Nucleotidyltransferase</keyword>
<evidence type="ECO:0000313" key="16">
    <source>
        <dbReference type="EMBL" id="CDZ96860.1"/>
    </source>
</evidence>
<dbReference type="PANTHER" id="PTHR17490">
    <property type="entry name" value="SUA5"/>
    <property type="match status" value="1"/>
</dbReference>
<feature type="compositionally biased region" description="Low complexity" evidence="14">
    <location>
        <begin position="334"/>
        <end position="358"/>
    </location>
</feature>
<comment type="catalytic activity">
    <reaction evidence="12">
        <text>L-threonine + hydrogencarbonate + ATP = L-threonylcarbamoyladenylate + diphosphate + H2O</text>
        <dbReference type="Rhea" id="RHEA:36407"/>
        <dbReference type="ChEBI" id="CHEBI:15377"/>
        <dbReference type="ChEBI" id="CHEBI:17544"/>
        <dbReference type="ChEBI" id="CHEBI:30616"/>
        <dbReference type="ChEBI" id="CHEBI:33019"/>
        <dbReference type="ChEBI" id="CHEBI:57926"/>
        <dbReference type="ChEBI" id="CHEBI:73682"/>
        <dbReference type="EC" id="2.7.7.87"/>
    </reaction>
</comment>
<dbReference type="Gene3D" id="3.40.50.11030">
    <property type="entry name" value="Threonylcarbamoyl-AMP synthase, C-terminal domain"/>
    <property type="match status" value="1"/>
</dbReference>
<keyword evidence="5" id="KW-0963">Cytoplasm</keyword>
<proteinExistence type="inferred from homology"/>
<keyword evidence="6" id="KW-0808">Transferase</keyword>
<dbReference type="AlphaFoldDB" id="A0A0F7SF94"/>
<evidence type="ECO:0000256" key="1">
    <source>
        <dbReference type="ARBA" id="ARBA00004496"/>
    </source>
</evidence>
<keyword evidence="10" id="KW-0067">ATP-binding</keyword>
<dbReference type="PROSITE" id="PS51163">
    <property type="entry name" value="YRDC"/>
    <property type="match status" value="1"/>
</dbReference>